<dbReference type="EMBL" id="MHTK01000005">
    <property type="protein sequence ID" value="OHA59812.1"/>
    <property type="molecule type" value="Genomic_DNA"/>
</dbReference>
<sequence length="368" mass="40313">MAFSLFKKQNSVIGLDIGSSSVKVIQLRKDKGRVILETYGELSTGPYAGKAVGQAVTLAPEQLAVLITDLFKEANITTKVGGVAIPLRSSLLVTINVPELEEDKLAQMVPLEARKYVPVPISEVMLDWSVIPDMHRELIDDNQTAPEAGNKVTPKQIEVLIVAIHKDTIKQFQEISRQTDIDTKFLEIETFSAMRSSLSGDFGASVIVDLGASTTKTVIVDYGVVRMSHTINKGAQDVTLAIARSMDLSFIKAEEVKRKVGIIEKFGDKDIGETISPIVEYIFNEISQVMIEYQKKHSRSIEKVIMIGGGAMLKGLFDLAKENIYAPVYLGTPFDRVEAPAFLENILKEVGPGFAVSIGLALRGLEEM</sequence>
<comment type="caution">
    <text evidence="1">The sequence shown here is derived from an EMBL/GenBank/DDBJ whole genome shotgun (WGS) entry which is preliminary data.</text>
</comment>
<evidence type="ECO:0000313" key="1">
    <source>
        <dbReference type="EMBL" id="OHA59812.1"/>
    </source>
</evidence>
<dbReference type="InterPro" id="IPR043129">
    <property type="entry name" value="ATPase_NBD"/>
</dbReference>
<dbReference type="PANTHER" id="PTHR32432:SF3">
    <property type="entry name" value="ETHANOLAMINE UTILIZATION PROTEIN EUTJ"/>
    <property type="match status" value="1"/>
</dbReference>
<dbReference type="STRING" id="1802439.A2589_03160"/>
<name>A0A1G2QIG1_9BACT</name>
<dbReference type="Proteomes" id="UP000177838">
    <property type="component" value="Unassembled WGS sequence"/>
</dbReference>
<dbReference type="PIRSF" id="PIRSF019169">
    <property type="entry name" value="PilM"/>
    <property type="match status" value="1"/>
</dbReference>
<protein>
    <recommendedName>
        <fullName evidence="3">SHS2 domain-containing protein</fullName>
    </recommendedName>
</protein>
<dbReference type="Gene3D" id="3.30.420.40">
    <property type="match status" value="2"/>
</dbReference>
<accession>A0A1G2QIG1</accession>
<dbReference type="SUPFAM" id="SSF53067">
    <property type="entry name" value="Actin-like ATPase domain"/>
    <property type="match status" value="2"/>
</dbReference>
<dbReference type="InterPro" id="IPR005883">
    <property type="entry name" value="PilM"/>
</dbReference>
<dbReference type="NCBIfam" id="TIGR01175">
    <property type="entry name" value="pilM"/>
    <property type="match status" value="1"/>
</dbReference>
<dbReference type="InterPro" id="IPR050696">
    <property type="entry name" value="FtsA/MreB"/>
</dbReference>
<organism evidence="1 2">
    <name type="scientific">Candidatus Vogelbacteria bacterium RIFOXYD1_FULL_46_19</name>
    <dbReference type="NCBI Taxonomy" id="1802439"/>
    <lineage>
        <taxon>Bacteria</taxon>
        <taxon>Candidatus Vogeliibacteriota</taxon>
    </lineage>
</organism>
<dbReference type="PANTHER" id="PTHR32432">
    <property type="entry name" value="CELL DIVISION PROTEIN FTSA-RELATED"/>
    <property type="match status" value="1"/>
</dbReference>
<evidence type="ECO:0008006" key="3">
    <source>
        <dbReference type="Google" id="ProtNLM"/>
    </source>
</evidence>
<dbReference type="AlphaFoldDB" id="A0A1G2QIG1"/>
<reference evidence="1 2" key="1">
    <citation type="journal article" date="2016" name="Nat. Commun.">
        <title>Thousands of microbial genomes shed light on interconnected biogeochemical processes in an aquifer system.</title>
        <authorList>
            <person name="Anantharaman K."/>
            <person name="Brown C.T."/>
            <person name="Hug L.A."/>
            <person name="Sharon I."/>
            <person name="Castelle C.J."/>
            <person name="Probst A.J."/>
            <person name="Thomas B.C."/>
            <person name="Singh A."/>
            <person name="Wilkins M.J."/>
            <person name="Karaoz U."/>
            <person name="Brodie E.L."/>
            <person name="Williams K.H."/>
            <person name="Hubbard S.S."/>
            <person name="Banfield J.F."/>
        </authorList>
    </citation>
    <scope>NUCLEOTIDE SEQUENCE [LARGE SCALE GENOMIC DNA]</scope>
</reference>
<proteinExistence type="predicted"/>
<gene>
    <name evidence="1" type="ORF">A2589_03160</name>
</gene>
<dbReference type="Pfam" id="PF11104">
    <property type="entry name" value="PilM_2"/>
    <property type="match status" value="1"/>
</dbReference>
<dbReference type="Gene3D" id="3.30.1490.300">
    <property type="match status" value="1"/>
</dbReference>
<evidence type="ECO:0000313" key="2">
    <source>
        <dbReference type="Proteomes" id="UP000177838"/>
    </source>
</evidence>
<dbReference type="CDD" id="cd24049">
    <property type="entry name" value="ASKHA_NBD_PilM"/>
    <property type="match status" value="1"/>
</dbReference>